<dbReference type="OrthoDB" id="3350591at2759"/>
<dbReference type="Pfam" id="PF12311">
    <property type="entry name" value="DUF3632"/>
    <property type="match status" value="1"/>
</dbReference>
<dbReference type="AlphaFoldDB" id="A0A6A6FXR9"/>
<dbReference type="InterPro" id="IPR022085">
    <property type="entry name" value="OpdG"/>
</dbReference>
<organism evidence="1 2">
    <name type="scientific">Elsinoe ampelina</name>
    <dbReference type="NCBI Taxonomy" id="302913"/>
    <lineage>
        <taxon>Eukaryota</taxon>
        <taxon>Fungi</taxon>
        <taxon>Dikarya</taxon>
        <taxon>Ascomycota</taxon>
        <taxon>Pezizomycotina</taxon>
        <taxon>Dothideomycetes</taxon>
        <taxon>Dothideomycetidae</taxon>
        <taxon>Myriangiales</taxon>
        <taxon>Elsinoaceae</taxon>
        <taxon>Elsinoe</taxon>
    </lineage>
</organism>
<gene>
    <name evidence="1" type="ORF">BDZ85DRAFT_106326</name>
</gene>
<proteinExistence type="predicted"/>
<evidence type="ECO:0000313" key="1">
    <source>
        <dbReference type="EMBL" id="KAF2218276.1"/>
    </source>
</evidence>
<dbReference type="EMBL" id="ML992558">
    <property type="protein sequence ID" value="KAF2218276.1"/>
    <property type="molecule type" value="Genomic_DNA"/>
</dbReference>
<keyword evidence="2" id="KW-1185">Reference proteome</keyword>
<protein>
    <submittedName>
        <fullName evidence="1">Uncharacterized protein</fullName>
    </submittedName>
</protein>
<evidence type="ECO:0000313" key="2">
    <source>
        <dbReference type="Proteomes" id="UP000799538"/>
    </source>
</evidence>
<dbReference type="Proteomes" id="UP000799538">
    <property type="component" value="Unassembled WGS sequence"/>
</dbReference>
<accession>A0A6A6FXR9</accession>
<reference evidence="2" key="1">
    <citation type="journal article" date="2020" name="Stud. Mycol.">
        <title>101 Dothideomycetes genomes: A test case for predicting lifestyles and emergence of pathogens.</title>
        <authorList>
            <person name="Haridas S."/>
            <person name="Albert R."/>
            <person name="Binder M."/>
            <person name="Bloem J."/>
            <person name="LaButti K."/>
            <person name="Salamov A."/>
            <person name="Andreopoulos B."/>
            <person name="Baker S."/>
            <person name="Barry K."/>
            <person name="Bills G."/>
            <person name="Bluhm B."/>
            <person name="Cannon C."/>
            <person name="Castanera R."/>
            <person name="Culley D."/>
            <person name="Daum C."/>
            <person name="Ezra D."/>
            <person name="Gonzalez J."/>
            <person name="Henrissat B."/>
            <person name="Kuo A."/>
            <person name="Liang C."/>
            <person name="Lipzen A."/>
            <person name="Lutzoni F."/>
            <person name="Magnuson J."/>
            <person name="Mondo S."/>
            <person name="Nolan M."/>
            <person name="Ohm R."/>
            <person name="Pangilinan J."/>
            <person name="Park H.-J."/>
            <person name="Ramirez L."/>
            <person name="Alfaro M."/>
            <person name="Sun H."/>
            <person name="Tritt A."/>
            <person name="Yoshinaga Y."/>
            <person name="Zwiers L.-H."/>
            <person name="Turgeon B."/>
            <person name="Goodwin S."/>
            <person name="Spatafora J."/>
            <person name="Crous P."/>
            <person name="Grigoriev I."/>
        </authorList>
    </citation>
    <scope>NUCLEOTIDE SEQUENCE [LARGE SCALE GENOMIC DNA]</scope>
    <source>
        <strain evidence="2">CECT 20119</strain>
    </source>
</reference>
<sequence length="157" mass="17590">MSQFPRPEYDSFLGQLLEDISDQRIEPLGAVQDGVDPLESANFDAFIAQLFALGIDTALCRYGEDAMHCAFVYDHSDQQQSLHDAYIITAAQWILVSSSAMYASCQENQWTLTMTKWAKWREGFLSVAEDAQHGAECRKIAERVADMMALEEKAAKG</sequence>
<name>A0A6A6FXR9_9PEZI</name>